<sequence length="352" mass="36268">MTRTTRVLATAAVVALAALLPGCSDSAEPAATPSASATVEDTATAAPAEEPTTVRVASLKGPTTMGLVDLMRDAAAGETEQDYEVNVYGTPDEVVPLVSQGAVDVALIPANLAAVLYNRTLTDDGAQVQVAAINTLGVLGILENGETVDSIDDLAGKTIYASGKGASPEYVLNFLLEANGLTPGADVTIEWRSEHTEVAAVLASTPGAVAMLPQPFATVVTTQNPAVHPALDLTQEWDAVVDDGSQLVTGVVVVRTAFAEEHPQALAAFLADYEASTEFTNANPEEAAQLIVDAGIVPAAPIAQAAIPGSHITFIDGAELRSTFSGYLQVLFDADPASVGGTMPGDDFYYEQ</sequence>
<name>A0A511Z149_9CELL</name>
<evidence type="ECO:0000259" key="3">
    <source>
        <dbReference type="Pfam" id="PF09084"/>
    </source>
</evidence>
<proteinExistence type="predicted"/>
<dbReference type="Pfam" id="PF09084">
    <property type="entry name" value="NMT1"/>
    <property type="match status" value="1"/>
</dbReference>
<dbReference type="InterPro" id="IPR015168">
    <property type="entry name" value="SsuA/THI5"/>
</dbReference>
<evidence type="ECO:0000313" key="5">
    <source>
        <dbReference type="Proteomes" id="UP000321484"/>
    </source>
</evidence>
<organism evidence="4 5">
    <name type="scientific">Actinotalea fermentans</name>
    <dbReference type="NCBI Taxonomy" id="43671"/>
    <lineage>
        <taxon>Bacteria</taxon>
        <taxon>Bacillati</taxon>
        <taxon>Actinomycetota</taxon>
        <taxon>Actinomycetes</taxon>
        <taxon>Micrococcales</taxon>
        <taxon>Cellulomonadaceae</taxon>
        <taxon>Actinotalea</taxon>
    </lineage>
</organism>
<dbReference type="PANTHER" id="PTHR30024">
    <property type="entry name" value="ALIPHATIC SULFONATES-BINDING PROTEIN-RELATED"/>
    <property type="match status" value="1"/>
</dbReference>
<feature type="chain" id="PRO_5021804147" description="SsuA/THI5-like domain-containing protein" evidence="2">
    <location>
        <begin position="27"/>
        <end position="352"/>
    </location>
</feature>
<dbReference type="SUPFAM" id="SSF53850">
    <property type="entry name" value="Periplasmic binding protein-like II"/>
    <property type="match status" value="1"/>
</dbReference>
<dbReference type="PIRSF" id="PIRSF027386">
    <property type="entry name" value="UCP027386_ABC_sbc_TM0202"/>
    <property type="match status" value="1"/>
</dbReference>
<reference evidence="4 5" key="1">
    <citation type="submission" date="2019-07" db="EMBL/GenBank/DDBJ databases">
        <title>Whole genome shotgun sequence of Actinotalea fermentans NBRC 105374.</title>
        <authorList>
            <person name="Hosoyama A."/>
            <person name="Uohara A."/>
            <person name="Ohji S."/>
            <person name="Ichikawa N."/>
        </authorList>
    </citation>
    <scope>NUCLEOTIDE SEQUENCE [LARGE SCALE GENOMIC DNA]</scope>
    <source>
        <strain evidence="4 5">NBRC 105374</strain>
    </source>
</reference>
<feature type="signal peptide" evidence="2">
    <location>
        <begin position="1"/>
        <end position="26"/>
    </location>
</feature>
<dbReference type="EMBL" id="BJYK01000009">
    <property type="protein sequence ID" value="GEN81096.1"/>
    <property type="molecule type" value="Genomic_DNA"/>
</dbReference>
<evidence type="ECO:0000256" key="2">
    <source>
        <dbReference type="SAM" id="SignalP"/>
    </source>
</evidence>
<dbReference type="Gene3D" id="3.40.190.10">
    <property type="entry name" value="Periplasmic binding protein-like II"/>
    <property type="match status" value="2"/>
</dbReference>
<dbReference type="AlphaFoldDB" id="A0A511Z149"/>
<feature type="domain" description="SsuA/THI5-like" evidence="3">
    <location>
        <begin position="87"/>
        <end position="287"/>
    </location>
</feature>
<dbReference type="Proteomes" id="UP000321484">
    <property type="component" value="Unassembled WGS sequence"/>
</dbReference>
<comment type="caution">
    <text evidence="4">The sequence shown here is derived from an EMBL/GenBank/DDBJ whole genome shotgun (WGS) entry which is preliminary data.</text>
</comment>
<protein>
    <recommendedName>
        <fullName evidence="3">SsuA/THI5-like domain-containing protein</fullName>
    </recommendedName>
</protein>
<dbReference type="RefSeq" id="WP_034247650.1">
    <property type="nucleotide sequence ID" value="NZ_BJYK01000009.1"/>
</dbReference>
<evidence type="ECO:0000256" key="1">
    <source>
        <dbReference type="SAM" id="MobiDB-lite"/>
    </source>
</evidence>
<dbReference type="InterPro" id="IPR027024">
    <property type="entry name" value="UCP027386_ABC_sbc_TM0202"/>
</dbReference>
<gene>
    <name evidence="4" type="ORF">AFE02nite_28300</name>
</gene>
<accession>A0A511Z149</accession>
<evidence type="ECO:0000313" key="4">
    <source>
        <dbReference type="EMBL" id="GEN81096.1"/>
    </source>
</evidence>
<dbReference type="OrthoDB" id="9814375at2"/>
<feature type="region of interest" description="Disordered" evidence="1">
    <location>
        <begin position="27"/>
        <end position="48"/>
    </location>
</feature>
<keyword evidence="2" id="KW-0732">Signal</keyword>
<keyword evidence="5" id="KW-1185">Reference proteome</keyword>
<dbReference type="PANTHER" id="PTHR30024:SF46">
    <property type="entry name" value="ABC TRANSPORTER, SUBSTRATE-BINDING LIPOPROTEIN"/>
    <property type="match status" value="1"/>
</dbReference>